<keyword evidence="5 7" id="KW-1133">Transmembrane helix</keyword>
<proteinExistence type="predicted"/>
<reference evidence="9" key="1">
    <citation type="submission" date="2023-07" db="EMBL/GenBank/DDBJ databases">
        <title>A draft genome of Kazachstania heterogenica Y-27499.</title>
        <authorList>
            <person name="Donic C."/>
            <person name="Kralova J.S."/>
            <person name="Fidel L."/>
            <person name="Ben-Dor S."/>
            <person name="Jung S."/>
        </authorList>
    </citation>
    <scope>NUCLEOTIDE SEQUENCE [LARGE SCALE GENOMIC DNA]</scope>
    <source>
        <strain evidence="9">Y27499</strain>
    </source>
</reference>
<keyword evidence="9" id="KW-1185">Reference proteome</keyword>
<keyword evidence="6 7" id="KW-0472">Membrane</keyword>
<organism evidence="8 9">
    <name type="scientific">Arxiozyma heterogenica</name>
    <dbReference type="NCBI Taxonomy" id="278026"/>
    <lineage>
        <taxon>Eukaryota</taxon>
        <taxon>Fungi</taxon>
        <taxon>Dikarya</taxon>
        <taxon>Ascomycota</taxon>
        <taxon>Saccharomycotina</taxon>
        <taxon>Saccharomycetes</taxon>
        <taxon>Saccharomycetales</taxon>
        <taxon>Saccharomycetaceae</taxon>
        <taxon>Arxiozyma</taxon>
    </lineage>
</organism>
<dbReference type="Proteomes" id="UP001306508">
    <property type="component" value="Unassembled WGS sequence"/>
</dbReference>
<dbReference type="GO" id="GO:0005774">
    <property type="term" value="C:vacuolar membrane"/>
    <property type="evidence" value="ECO:0007669"/>
    <property type="project" value="TreeGrafter"/>
</dbReference>
<evidence type="ECO:0000256" key="4">
    <source>
        <dbReference type="ARBA" id="ARBA00022737"/>
    </source>
</evidence>
<accession>A0AAN7WQK4</accession>
<dbReference type="GO" id="GO:0015184">
    <property type="term" value="F:L-cystine transmembrane transporter activity"/>
    <property type="evidence" value="ECO:0007669"/>
    <property type="project" value="TreeGrafter"/>
</dbReference>
<name>A0AAN7WQK4_9SACH</name>
<dbReference type="GO" id="GO:0012505">
    <property type="term" value="C:endomembrane system"/>
    <property type="evidence" value="ECO:0007669"/>
    <property type="project" value="UniProtKB-SubCell"/>
</dbReference>
<dbReference type="Pfam" id="PF04193">
    <property type="entry name" value="PQ-loop"/>
    <property type="match status" value="2"/>
</dbReference>
<evidence type="ECO:0000256" key="1">
    <source>
        <dbReference type="ARBA" id="ARBA00004127"/>
    </source>
</evidence>
<keyword evidence="4" id="KW-0677">Repeat</keyword>
<feature type="transmembrane region" description="Helical" evidence="7">
    <location>
        <begin position="216"/>
        <end position="237"/>
    </location>
</feature>
<keyword evidence="2" id="KW-0813">Transport</keyword>
<feature type="transmembrane region" description="Helical" evidence="7">
    <location>
        <begin position="249"/>
        <end position="278"/>
    </location>
</feature>
<feature type="transmembrane region" description="Helical" evidence="7">
    <location>
        <begin position="44"/>
        <end position="67"/>
    </location>
</feature>
<dbReference type="SMART" id="SM00679">
    <property type="entry name" value="CTNS"/>
    <property type="match status" value="2"/>
</dbReference>
<evidence type="ECO:0000313" key="8">
    <source>
        <dbReference type="EMBL" id="KAK5781767.1"/>
    </source>
</evidence>
<gene>
    <name evidence="8" type="ORF">RI543_000953</name>
</gene>
<comment type="subcellular location">
    <subcellularLocation>
        <location evidence="1">Endomembrane system</location>
        <topology evidence="1">Multi-pass membrane protein</topology>
    </subcellularLocation>
</comment>
<dbReference type="Gene3D" id="1.20.1280.290">
    <property type="match status" value="1"/>
</dbReference>
<dbReference type="InterPro" id="IPR005282">
    <property type="entry name" value="LC_transporter"/>
</dbReference>
<dbReference type="AlphaFoldDB" id="A0AAN7WQK4"/>
<dbReference type="GO" id="GO:0000324">
    <property type="term" value="C:fungal-type vacuole"/>
    <property type="evidence" value="ECO:0007669"/>
    <property type="project" value="TreeGrafter"/>
</dbReference>
<evidence type="ECO:0000256" key="7">
    <source>
        <dbReference type="SAM" id="Phobius"/>
    </source>
</evidence>
<evidence type="ECO:0000256" key="2">
    <source>
        <dbReference type="ARBA" id="ARBA00022448"/>
    </source>
</evidence>
<dbReference type="EMBL" id="JAWIZZ010000031">
    <property type="protein sequence ID" value="KAK5781767.1"/>
    <property type="molecule type" value="Genomic_DNA"/>
</dbReference>
<sequence>MVLNLMGLEDFLGLIYVTAWSISIYSPIWENVKCKSTKGMSMDFSVLNTMGYFYLLISMILQMFYWIPVENTNSSSQFPFKANMVDNDVKVSNMLELNNLESPKITSFDLFYCFHGEVMNLVILSQLFWGKKLWRFHDDKKRRMKPLYFKIFLLSIFIFAIYTFQFLQSSYFIEGWNNRATLRYCNKLFVLKISMSLIKYIPQVKHNMERKSVKGFSITGVILDIIGGVAALLQLLLQLSRENGGNFTLMLIFLNFGKIGLSLVAITFGFIFIIQAIIYGNT</sequence>
<feature type="transmembrane region" description="Helical" evidence="7">
    <location>
        <begin position="151"/>
        <end position="173"/>
    </location>
</feature>
<evidence type="ECO:0000256" key="5">
    <source>
        <dbReference type="ARBA" id="ARBA00022989"/>
    </source>
</evidence>
<keyword evidence="3 7" id="KW-0812">Transmembrane</keyword>
<dbReference type="PANTHER" id="PTHR13131:SF5">
    <property type="entry name" value="CYSTINOSIN"/>
    <property type="match status" value="1"/>
</dbReference>
<dbReference type="InterPro" id="IPR006603">
    <property type="entry name" value="PQ-loop_rpt"/>
</dbReference>
<protein>
    <submittedName>
        <fullName evidence="8">Uncharacterized protein</fullName>
    </submittedName>
</protein>
<comment type="caution">
    <text evidence="8">The sequence shown here is derived from an EMBL/GenBank/DDBJ whole genome shotgun (WGS) entry which is preliminary data.</text>
</comment>
<evidence type="ECO:0000256" key="3">
    <source>
        <dbReference type="ARBA" id="ARBA00022692"/>
    </source>
</evidence>
<feature type="transmembrane region" description="Helical" evidence="7">
    <location>
        <begin position="12"/>
        <end position="32"/>
    </location>
</feature>
<evidence type="ECO:0000313" key="9">
    <source>
        <dbReference type="Proteomes" id="UP001306508"/>
    </source>
</evidence>
<dbReference type="PANTHER" id="PTHR13131">
    <property type="entry name" value="CYSTINOSIN"/>
    <property type="match status" value="1"/>
</dbReference>
<evidence type="ECO:0000256" key="6">
    <source>
        <dbReference type="ARBA" id="ARBA00023136"/>
    </source>
</evidence>